<reference evidence="3" key="2">
    <citation type="journal article" date="2007" name="Science">
        <title>Draft genome sequence of the sexually transmitted pathogen Trichomonas vaginalis.</title>
        <authorList>
            <person name="Carlton J.M."/>
            <person name="Hirt R.P."/>
            <person name="Silva J.C."/>
            <person name="Delcher A.L."/>
            <person name="Schatz M."/>
            <person name="Zhao Q."/>
            <person name="Wortman J.R."/>
            <person name="Bidwell S.L."/>
            <person name="Alsmark U.C.M."/>
            <person name="Besteiro S."/>
            <person name="Sicheritz-Ponten T."/>
            <person name="Noel C.J."/>
            <person name="Dacks J.B."/>
            <person name="Foster P.G."/>
            <person name="Simillion C."/>
            <person name="Van de Peer Y."/>
            <person name="Miranda-Saavedra D."/>
            <person name="Barton G.J."/>
            <person name="Westrop G.D."/>
            <person name="Mueller S."/>
            <person name="Dessi D."/>
            <person name="Fiori P.L."/>
            <person name="Ren Q."/>
            <person name="Paulsen I."/>
            <person name="Zhang H."/>
            <person name="Bastida-Corcuera F.D."/>
            <person name="Simoes-Barbosa A."/>
            <person name="Brown M.T."/>
            <person name="Hayes R.D."/>
            <person name="Mukherjee M."/>
            <person name="Okumura C.Y."/>
            <person name="Schneider R."/>
            <person name="Smith A.J."/>
            <person name="Vanacova S."/>
            <person name="Villalvazo M."/>
            <person name="Haas B.J."/>
            <person name="Pertea M."/>
            <person name="Feldblyum T.V."/>
            <person name="Utterback T.R."/>
            <person name="Shu C.L."/>
            <person name="Osoegawa K."/>
            <person name="de Jong P.J."/>
            <person name="Hrdy I."/>
            <person name="Horvathova L."/>
            <person name="Zubacova Z."/>
            <person name="Dolezal P."/>
            <person name="Malik S.B."/>
            <person name="Logsdon J.M. Jr."/>
            <person name="Henze K."/>
            <person name="Gupta A."/>
            <person name="Wang C.C."/>
            <person name="Dunne R.L."/>
            <person name="Upcroft J.A."/>
            <person name="Upcroft P."/>
            <person name="White O."/>
            <person name="Salzberg S.L."/>
            <person name="Tang P."/>
            <person name="Chiu C.-H."/>
            <person name="Lee Y.-S."/>
            <person name="Embley T.M."/>
            <person name="Coombs G.H."/>
            <person name="Mottram J.C."/>
            <person name="Tachezy J."/>
            <person name="Fraser-Liggett C.M."/>
            <person name="Johnson P.J."/>
        </authorList>
    </citation>
    <scope>NUCLEOTIDE SEQUENCE [LARGE SCALE GENOMIC DNA]</scope>
    <source>
        <strain evidence="3">G3</strain>
    </source>
</reference>
<organism evidence="3 4">
    <name type="scientific">Trichomonas vaginalis (strain ATCC PRA-98 / G3)</name>
    <dbReference type="NCBI Taxonomy" id="412133"/>
    <lineage>
        <taxon>Eukaryota</taxon>
        <taxon>Metamonada</taxon>
        <taxon>Parabasalia</taxon>
        <taxon>Trichomonadida</taxon>
        <taxon>Trichomonadidae</taxon>
        <taxon>Trichomonas</taxon>
    </lineage>
</organism>
<proteinExistence type="predicted"/>
<dbReference type="InParanoid" id="A2GBE0"/>
<name>A2GBE0_TRIV3</name>
<accession>A2GBE0</accession>
<dbReference type="AlphaFoldDB" id="A2GBE0"/>
<protein>
    <submittedName>
        <fullName evidence="3">Uncharacterized protein</fullName>
    </submittedName>
</protein>
<sequence length="780" mass="89297">MERLSSTLFWPRPIASSLSLRGDKLSNNKLLYSGRSTDSNISSNKSRLSLPVLISTEEKDNITKIKPVFKNLLENVSNFVSHNGSTPSIRNKMEGVLTDVDRYFTGFYNQLNKSGGTTISVAKLQSQGNLTPMIKNTAMPFIKTWSQFVIVLKEIQQTGLDLISNSIDDNFNFILNSLDNVLKGEGYNSGIHDPVVKKIKRFQQMIWTFQGQIGKFILMTQTQKLSSEEKISQDLKSFSRDLSATFSTDFANYARNFPENERARNNAYNSVADIISMLRATILYDEDIKKINNSLEPLIPTFEIIAENLNLKDIMRGEERENKRQKKMKMKKENSNNQQNRNLDIGNEKSRDESDNYFSKDIDVNDLIDRGFIVFKRPNLTSDRVKEFFDALRSSVGKILDAKAELEKMIADKDQQLQFSESFKERLMQETQKVATLRASLSSSQDKLKSLEEELRSEQEKGNVDGLRKCLKQVLCYFRSKKEENSDTSENEGKIDALNEKEFLQNLDMPNRSSDNNLIDNVTNLMNDPKVTTCKKCQEFDNFYFKLSRILGSSTVLEEAQALVKRANASAKAEGKLQQEIVELRKEKADLVGSIGKILDIFGVTTPSATLISEFAVQSVGEQINLLNSKLKRQEDYRRRERELISKRISDMFVVKLQDNIYSQLDDVKAKFAFHETTIDQYKNTLEEAETRLVLFLGTKKSGRPIVESIKSLLTELETRQNPLQGTVDTLKREIMESTEAFVDCERTMARITREKLHDNSNMRLDQRIQKLAKSLRTIE</sequence>
<evidence type="ECO:0000313" key="4">
    <source>
        <dbReference type="Proteomes" id="UP000001542"/>
    </source>
</evidence>
<dbReference type="RefSeq" id="XP_001298456.1">
    <property type="nucleotide sequence ID" value="XM_001298455.1"/>
</dbReference>
<dbReference type="KEGG" id="tva:4743167"/>
<dbReference type="VEuPathDB" id="TrichDB:TVAGG3_1058380"/>
<feature type="coiled-coil region" evidence="1">
    <location>
        <begin position="434"/>
        <end position="461"/>
    </location>
</feature>
<dbReference type="VEuPathDB" id="TrichDB:TVAG_047110"/>
<dbReference type="EMBL" id="DS114909">
    <property type="protein sequence ID" value="EAX85526.1"/>
    <property type="molecule type" value="Genomic_DNA"/>
</dbReference>
<dbReference type="OrthoDB" id="10688301at2759"/>
<evidence type="ECO:0000256" key="1">
    <source>
        <dbReference type="SAM" id="Coils"/>
    </source>
</evidence>
<evidence type="ECO:0000256" key="2">
    <source>
        <dbReference type="SAM" id="MobiDB-lite"/>
    </source>
</evidence>
<reference evidence="3" key="1">
    <citation type="submission" date="2006-10" db="EMBL/GenBank/DDBJ databases">
        <authorList>
            <person name="Amadeo P."/>
            <person name="Zhao Q."/>
            <person name="Wortman J."/>
            <person name="Fraser-Liggett C."/>
            <person name="Carlton J."/>
        </authorList>
    </citation>
    <scope>NUCLEOTIDE SEQUENCE</scope>
    <source>
        <strain evidence="3">G3</strain>
    </source>
</reference>
<dbReference type="SMR" id="A2GBE0"/>
<evidence type="ECO:0000313" key="3">
    <source>
        <dbReference type="EMBL" id="EAX85526.1"/>
    </source>
</evidence>
<feature type="region of interest" description="Disordered" evidence="2">
    <location>
        <begin position="316"/>
        <end position="356"/>
    </location>
</feature>
<gene>
    <name evidence="3" type="ORF">TVAG_047110</name>
</gene>
<keyword evidence="4" id="KW-1185">Reference proteome</keyword>
<feature type="compositionally biased region" description="Basic and acidic residues" evidence="2">
    <location>
        <begin position="346"/>
        <end position="356"/>
    </location>
</feature>
<dbReference type="Proteomes" id="UP000001542">
    <property type="component" value="Unassembled WGS sequence"/>
</dbReference>
<keyword evidence="1" id="KW-0175">Coiled coil</keyword>